<feature type="domain" description="4'-phosphopantetheinyl transferase N-terminal" evidence="4">
    <location>
        <begin position="17"/>
        <end position="101"/>
    </location>
</feature>
<dbReference type="InterPro" id="IPR008278">
    <property type="entry name" value="4-PPantetheinyl_Trfase_dom"/>
</dbReference>
<dbReference type="SUPFAM" id="SSF56214">
    <property type="entry name" value="4'-phosphopantetheinyl transferase"/>
    <property type="match status" value="2"/>
</dbReference>
<sequence>MQVWAVIYNQSLFKDQLYERALSSVDPDSQARIKKFYHRVDACRTLIGRLLVRSMLRKRGVALDTVEFAATSAGKPYITSQGIDDPIAYNITHDNNLVAMAFAQGVQNPPAYSLGIDIMKIKIPGRETLSSFIDVVGDQLTELEHGLLKPGIRDTERLQRFYWMWTLKEAYTKALGLGLGFDFKRVEFDVVSRIVRVDGKIPEGWKFNMFALSDNGDLYQGVVAEFVGGVTTEVVDENHLPDWLTVYDAVPFVEDTLSVLEL</sequence>
<gene>
    <name evidence="5" type="ORF">CPB84DRAFT_1815148</name>
</gene>
<evidence type="ECO:0000256" key="1">
    <source>
        <dbReference type="ARBA" id="ARBA00013172"/>
    </source>
</evidence>
<dbReference type="PANTHER" id="PTHR12215:SF10">
    <property type="entry name" value="L-AMINOADIPATE-SEMIALDEHYDE DEHYDROGENASE-PHOSPHOPANTETHEINYL TRANSFERASE"/>
    <property type="match status" value="1"/>
</dbReference>
<reference evidence="5" key="1">
    <citation type="submission" date="2020-11" db="EMBL/GenBank/DDBJ databases">
        <authorList>
            <consortium name="DOE Joint Genome Institute"/>
            <person name="Ahrendt S."/>
            <person name="Riley R."/>
            <person name="Andreopoulos W."/>
            <person name="LaButti K."/>
            <person name="Pangilinan J."/>
            <person name="Ruiz-duenas F.J."/>
            <person name="Barrasa J.M."/>
            <person name="Sanchez-Garcia M."/>
            <person name="Camarero S."/>
            <person name="Miyauchi S."/>
            <person name="Serrano A."/>
            <person name="Linde D."/>
            <person name="Babiker R."/>
            <person name="Drula E."/>
            <person name="Ayuso-Fernandez I."/>
            <person name="Pacheco R."/>
            <person name="Padilla G."/>
            <person name="Ferreira P."/>
            <person name="Barriuso J."/>
            <person name="Kellner H."/>
            <person name="Castanera R."/>
            <person name="Alfaro M."/>
            <person name="Ramirez L."/>
            <person name="Pisabarro A.G."/>
            <person name="Kuo A."/>
            <person name="Tritt A."/>
            <person name="Lipzen A."/>
            <person name="He G."/>
            <person name="Yan M."/>
            <person name="Ng V."/>
            <person name="Cullen D."/>
            <person name="Martin F."/>
            <person name="Rosso M.-N."/>
            <person name="Henrissat B."/>
            <person name="Hibbett D."/>
            <person name="Martinez A.T."/>
            <person name="Grigoriev I.V."/>
        </authorList>
    </citation>
    <scope>NUCLEOTIDE SEQUENCE</scope>
    <source>
        <strain evidence="5">AH 44721</strain>
    </source>
</reference>
<accession>A0A9P5TPE8</accession>
<dbReference type="Pfam" id="PF22624">
    <property type="entry name" value="AASDHPPT_N"/>
    <property type="match status" value="1"/>
</dbReference>
<evidence type="ECO:0000259" key="3">
    <source>
        <dbReference type="Pfam" id="PF01648"/>
    </source>
</evidence>
<dbReference type="AlphaFoldDB" id="A0A9P5TPE8"/>
<dbReference type="Gene3D" id="3.90.470.20">
    <property type="entry name" value="4'-phosphopantetheinyl transferase domain"/>
    <property type="match status" value="2"/>
</dbReference>
<dbReference type="GO" id="GO:0000287">
    <property type="term" value="F:magnesium ion binding"/>
    <property type="evidence" value="ECO:0007669"/>
    <property type="project" value="InterPro"/>
</dbReference>
<comment type="caution">
    <text evidence="5">The sequence shown here is derived from an EMBL/GenBank/DDBJ whole genome shotgun (WGS) entry which is preliminary data.</text>
</comment>
<dbReference type="EMBL" id="JADNYJ010000040">
    <property type="protein sequence ID" value="KAF8901709.1"/>
    <property type="molecule type" value="Genomic_DNA"/>
</dbReference>
<dbReference type="InterPro" id="IPR050559">
    <property type="entry name" value="P-Pant_transferase_sf"/>
</dbReference>
<evidence type="ECO:0000313" key="5">
    <source>
        <dbReference type="EMBL" id="KAF8901709.1"/>
    </source>
</evidence>
<evidence type="ECO:0000256" key="2">
    <source>
        <dbReference type="ARBA" id="ARBA00022679"/>
    </source>
</evidence>
<dbReference type="GO" id="GO:0005829">
    <property type="term" value="C:cytosol"/>
    <property type="evidence" value="ECO:0007669"/>
    <property type="project" value="TreeGrafter"/>
</dbReference>
<dbReference type="EC" id="2.7.8.7" evidence="1"/>
<organism evidence="5 6">
    <name type="scientific">Gymnopilus junonius</name>
    <name type="common">Spectacular rustgill mushroom</name>
    <name type="synonym">Gymnopilus spectabilis subsp. junonius</name>
    <dbReference type="NCBI Taxonomy" id="109634"/>
    <lineage>
        <taxon>Eukaryota</taxon>
        <taxon>Fungi</taxon>
        <taxon>Dikarya</taxon>
        <taxon>Basidiomycota</taxon>
        <taxon>Agaricomycotina</taxon>
        <taxon>Agaricomycetes</taxon>
        <taxon>Agaricomycetidae</taxon>
        <taxon>Agaricales</taxon>
        <taxon>Agaricineae</taxon>
        <taxon>Hymenogastraceae</taxon>
        <taxon>Gymnopilus</taxon>
    </lineage>
</organism>
<evidence type="ECO:0000259" key="4">
    <source>
        <dbReference type="Pfam" id="PF22624"/>
    </source>
</evidence>
<dbReference type="Pfam" id="PF01648">
    <property type="entry name" value="ACPS"/>
    <property type="match status" value="1"/>
</dbReference>
<dbReference type="InterPro" id="IPR037143">
    <property type="entry name" value="4-PPantetheinyl_Trfase_dom_sf"/>
</dbReference>
<evidence type="ECO:0000313" key="6">
    <source>
        <dbReference type="Proteomes" id="UP000724874"/>
    </source>
</evidence>
<keyword evidence="6" id="KW-1185">Reference proteome</keyword>
<dbReference type="PANTHER" id="PTHR12215">
    <property type="entry name" value="PHOSPHOPANTETHEINE TRANSFERASE"/>
    <property type="match status" value="1"/>
</dbReference>
<dbReference type="GO" id="GO:0008897">
    <property type="term" value="F:holo-[acyl-carrier-protein] synthase activity"/>
    <property type="evidence" value="ECO:0007669"/>
    <property type="project" value="UniProtKB-EC"/>
</dbReference>
<feature type="domain" description="4'-phosphopantetheinyl transferase" evidence="3">
    <location>
        <begin position="113"/>
        <end position="190"/>
    </location>
</feature>
<protein>
    <recommendedName>
        <fullName evidence="1">holo-[acyl-carrier-protein] synthase</fullName>
        <ecNumber evidence="1">2.7.8.7</ecNumber>
    </recommendedName>
</protein>
<dbReference type="OrthoDB" id="26719at2759"/>
<keyword evidence="2" id="KW-0808">Transferase</keyword>
<dbReference type="Proteomes" id="UP000724874">
    <property type="component" value="Unassembled WGS sequence"/>
</dbReference>
<name>A0A9P5TPE8_GYMJU</name>
<proteinExistence type="predicted"/>
<dbReference type="GO" id="GO:0019878">
    <property type="term" value="P:lysine biosynthetic process via aminoadipic acid"/>
    <property type="evidence" value="ECO:0007669"/>
    <property type="project" value="TreeGrafter"/>
</dbReference>
<dbReference type="InterPro" id="IPR055066">
    <property type="entry name" value="AASDHPPT_N"/>
</dbReference>